<dbReference type="EC" id="3.4.21.53" evidence="1"/>
<feature type="domain" description="Lon proteolytic" evidence="3">
    <location>
        <begin position="236"/>
        <end position="344"/>
    </location>
</feature>
<comment type="similarity">
    <text evidence="1">Belongs to the peptidase S16 family.</text>
</comment>
<organism evidence="4 5">
    <name type="scientific">Paenactinomyces guangxiensis</name>
    <dbReference type="NCBI Taxonomy" id="1490290"/>
    <lineage>
        <taxon>Bacteria</taxon>
        <taxon>Bacillati</taxon>
        <taxon>Bacillota</taxon>
        <taxon>Bacilli</taxon>
        <taxon>Bacillales</taxon>
        <taxon>Thermoactinomycetaceae</taxon>
        <taxon>Paenactinomyces</taxon>
    </lineage>
</organism>
<dbReference type="GO" id="GO:0005524">
    <property type="term" value="F:ATP binding"/>
    <property type="evidence" value="ECO:0007669"/>
    <property type="project" value="InterPro"/>
</dbReference>
<evidence type="ECO:0000256" key="2">
    <source>
        <dbReference type="SAM" id="Phobius"/>
    </source>
</evidence>
<keyword evidence="2" id="KW-1133">Transmembrane helix</keyword>
<dbReference type="Gene3D" id="3.30.230.10">
    <property type="match status" value="1"/>
</dbReference>
<feature type="transmembrane region" description="Helical" evidence="2">
    <location>
        <begin position="12"/>
        <end position="36"/>
    </location>
</feature>
<dbReference type="InterPro" id="IPR036034">
    <property type="entry name" value="PDZ_sf"/>
</dbReference>
<protein>
    <recommendedName>
        <fullName evidence="1">endopeptidase La</fullName>
        <ecNumber evidence="1">3.4.21.53</ecNumber>
    </recommendedName>
</protein>
<dbReference type="PANTHER" id="PTHR10046">
    <property type="entry name" value="ATP DEPENDENT LON PROTEASE FAMILY MEMBER"/>
    <property type="match status" value="1"/>
</dbReference>
<keyword evidence="1" id="KW-0378">Hydrolase</keyword>
<keyword evidence="2" id="KW-0472">Membrane</keyword>
<dbReference type="PROSITE" id="PS51786">
    <property type="entry name" value="LON_PROTEOLYTIC"/>
    <property type="match status" value="1"/>
</dbReference>
<dbReference type="EMBL" id="JACEIQ010000009">
    <property type="protein sequence ID" value="MBA4494742.1"/>
    <property type="molecule type" value="Genomic_DNA"/>
</dbReference>
<dbReference type="GO" id="GO:0006508">
    <property type="term" value="P:proteolysis"/>
    <property type="evidence" value="ECO:0007669"/>
    <property type="project" value="UniProtKB-KW"/>
</dbReference>
<dbReference type="GO" id="GO:0030163">
    <property type="term" value="P:protein catabolic process"/>
    <property type="evidence" value="ECO:0007669"/>
    <property type="project" value="InterPro"/>
</dbReference>
<comment type="catalytic activity">
    <reaction evidence="1">
        <text>Hydrolysis of proteins in presence of ATP.</text>
        <dbReference type="EC" id="3.4.21.53"/>
    </reaction>
</comment>
<dbReference type="AlphaFoldDB" id="A0A7W1WRI2"/>
<evidence type="ECO:0000313" key="5">
    <source>
        <dbReference type="Proteomes" id="UP000535491"/>
    </source>
</evidence>
<dbReference type="SUPFAM" id="SSF54211">
    <property type="entry name" value="Ribosomal protein S5 domain 2-like"/>
    <property type="match status" value="1"/>
</dbReference>
<evidence type="ECO:0000256" key="1">
    <source>
        <dbReference type="PROSITE-ProRule" id="PRU01122"/>
    </source>
</evidence>
<reference evidence="4 5" key="1">
    <citation type="submission" date="2020-07" db="EMBL/GenBank/DDBJ databases">
        <authorList>
            <person name="Feng H."/>
        </authorList>
    </citation>
    <scope>NUCLEOTIDE SEQUENCE [LARGE SCALE GENOMIC DNA]</scope>
    <source>
        <strain evidence="5">s-10</strain>
    </source>
</reference>
<sequence>MNFRRWSKQVIGGFIASVVLIVIGATLLIPVPYFVLQPGVAIDVKPLVKVDKETAGEKGTFLLTTISLKEGNVFDYLYAKGSGRVELVPEQQILAENESEEEYQRRQAENMIASQHNAIIAAYREARRPVSVEILGIEVFQLVNNQPHVLQKGDLIKKVDQKLFSSTEKLIQYLSRKKPGDVVTVDLIRNGKRMEKKVKLVALPVSPGQKKRAGLGIVPVPRVEVKTSPPASIETENIGGPSAGLMFSLEVLNQLIPEDLTRGYRIAGTGTISEKGEVGQIGGIQHKIVAAEREEAQIFFCPKDRGPQDTNERMAKETARRIGSKMKIIPVSSLKEAVRYLRTLPVHQAAASFKVKTLT</sequence>
<dbReference type="InterPro" id="IPR014721">
    <property type="entry name" value="Ribsml_uS5_D2-typ_fold_subgr"/>
</dbReference>
<dbReference type="InterPro" id="IPR027065">
    <property type="entry name" value="Lon_Prtase"/>
</dbReference>
<dbReference type="GO" id="GO:0004176">
    <property type="term" value="F:ATP-dependent peptidase activity"/>
    <property type="evidence" value="ECO:0007669"/>
    <property type="project" value="UniProtKB-UniRule"/>
</dbReference>
<feature type="active site" evidence="1">
    <location>
        <position position="287"/>
    </location>
</feature>
<dbReference type="InterPro" id="IPR001478">
    <property type="entry name" value="PDZ"/>
</dbReference>
<name>A0A7W1WRI2_9BACL</name>
<evidence type="ECO:0000259" key="3">
    <source>
        <dbReference type="PROSITE" id="PS51786"/>
    </source>
</evidence>
<keyword evidence="5" id="KW-1185">Reference proteome</keyword>
<comment type="caution">
    <text evidence="4">The sequence shown here is derived from an EMBL/GenBank/DDBJ whole genome shotgun (WGS) entry which is preliminary data.</text>
</comment>
<gene>
    <name evidence="4" type="ORF">H1191_10540</name>
</gene>
<dbReference type="Pfam" id="PF13180">
    <property type="entry name" value="PDZ_2"/>
    <property type="match status" value="1"/>
</dbReference>
<keyword evidence="1" id="KW-0720">Serine protease</keyword>
<accession>A0A7W1WRI2</accession>
<dbReference type="NCBIfam" id="NF041438">
    <property type="entry name" value="SepM_fam_S16"/>
    <property type="match status" value="1"/>
</dbReference>
<feature type="active site" evidence="1">
    <location>
        <position position="242"/>
    </location>
</feature>
<dbReference type="Gene3D" id="2.30.42.10">
    <property type="match status" value="1"/>
</dbReference>
<dbReference type="Proteomes" id="UP000535491">
    <property type="component" value="Unassembled WGS sequence"/>
</dbReference>
<keyword evidence="2" id="KW-0812">Transmembrane</keyword>
<dbReference type="RefSeq" id="WP_181751977.1">
    <property type="nucleotide sequence ID" value="NZ_JACEIQ010000009.1"/>
</dbReference>
<keyword evidence="1" id="KW-0645">Protease</keyword>
<dbReference type="InterPro" id="IPR020568">
    <property type="entry name" value="Ribosomal_Su5_D2-typ_SF"/>
</dbReference>
<dbReference type="InterPro" id="IPR008269">
    <property type="entry name" value="Lon_proteolytic"/>
</dbReference>
<dbReference type="GO" id="GO:0004252">
    <property type="term" value="F:serine-type endopeptidase activity"/>
    <property type="evidence" value="ECO:0007669"/>
    <property type="project" value="UniProtKB-UniRule"/>
</dbReference>
<dbReference type="SUPFAM" id="SSF50156">
    <property type="entry name" value="PDZ domain-like"/>
    <property type="match status" value="1"/>
</dbReference>
<evidence type="ECO:0000313" key="4">
    <source>
        <dbReference type="EMBL" id="MBA4494742.1"/>
    </source>
</evidence>
<dbReference type="Pfam" id="PF05362">
    <property type="entry name" value="Lon_C"/>
    <property type="match status" value="1"/>
</dbReference>
<proteinExistence type="inferred from homology"/>